<feature type="compositionally biased region" description="Low complexity" evidence="1">
    <location>
        <begin position="213"/>
        <end position="234"/>
    </location>
</feature>
<name>A0A835WI36_9CHLO</name>
<accession>A0A835WI36</accession>
<feature type="compositionally biased region" description="Gly residues" evidence="1">
    <location>
        <begin position="235"/>
        <end position="246"/>
    </location>
</feature>
<gene>
    <name evidence="2" type="ORF">HYH02_006973</name>
</gene>
<evidence type="ECO:0000256" key="1">
    <source>
        <dbReference type="SAM" id="MobiDB-lite"/>
    </source>
</evidence>
<organism evidence="2 3">
    <name type="scientific">Chlamydomonas schloesseri</name>
    <dbReference type="NCBI Taxonomy" id="2026947"/>
    <lineage>
        <taxon>Eukaryota</taxon>
        <taxon>Viridiplantae</taxon>
        <taxon>Chlorophyta</taxon>
        <taxon>core chlorophytes</taxon>
        <taxon>Chlorophyceae</taxon>
        <taxon>CS clade</taxon>
        <taxon>Chlamydomonadales</taxon>
        <taxon>Chlamydomonadaceae</taxon>
        <taxon>Chlamydomonas</taxon>
    </lineage>
</organism>
<feature type="region of interest" description="Disordered" evidence="1">
    <location>
        <begin position="213"/>
        <end position="341"/>
    </location>
</feature>
<dbReference type="Proteomes" id="UP000613740">
    <property type="component" value="Unassembled WGS sequence"/>
</dbReference>
<evidence type="ECO:0000313" key="2">
    <source>
        <dbReference type="EMBL" id="KAG2447942.1"/>
    </source>
</evidence>
<feature type="compositionally biased region" description="Pro residues" evidence="1">
    <location>
        <begin position="328"/>
        <end position="339"/>
    </location>
</feature>
<evidence type="ECO:0000313" key="3">
    <source>
        <dbReference type="Proteomes" id="UP000613740"/>
    </source>
</evidence>
<proteinExistence type="predicted"/>
<feature type="compositionally biased region" description="Basic residues" evidence="1">
    <location>
        <begin position="295"/>
        <end position="306"/>
    </location>
</feature>
<dbReference type="AlphaFoldDB" id="A0A835WI36"/>
<reference evidence="2" key="1">
    <citation type="journal article" date="2020" name="bioRxiv">
        <title>Comparative genomics of Chlamydomonas.</title>
        <authorList>
            <person name="Craig R.J."/>
            <person name="Hasan A.R."/>
            <person name="Ness R.W."/>
            <person name="Keightley P.D."/>
        </authorList>
    </citation>
    <scope>NUCLEOTIDE SEQUENCE</scope>
    <source>
        <strain evidence="2">CCAP 11/173</strain>
    </source>
</reference>
<feature type="compositionally biased region" description="Low complexity" evidence="1">
    <location>
        <begin position="247"/>
        <end position="259"/>
    </location>
</feature>
<sequence length="486" mass="47759">MPRAWLLLLQCVEELNNLDVSVRHRGLDGEGCEGTYGSITFRCLLKLVWDCVAHGDLPDPMGLGLGQADVQQAMTAPAVVPGPGPGPTAAAAAAVQESGTVGAEAQPDLAGAPGGLVAAAEGGATGCRGLCGGGGGGGAGEGGCLVPVPVPVPQRPGRVVDFGAGTGRALVLLQALNLVEAGVGFEVDGTKTDKAELYMTQLLAAAAAAGMQGVGPSSGSAGAAAGTSSASPSGRGAGGGGGGGSPLGPAAHGSPPARGNGSGGGGRGGSSPARQLLPGVIGGIGRGRGQAQGRGRGRGRGRRGRRSNASTILSGGGAGADVAGPSAAGPPQPPQPAAAPPQRLQVLCDLSLRADVPLVLQADLVQLPAAALLPHAPSWGYAFWAGVPPRAQAAIWRLFMGCASMTTLLLVGYGDRTAATLARLMEEQEQGEQAQEQGQGQNGRQVVAVLRRVISNVASMGGNGCYSAFVVRKCALIRRGGCGVAP</sequence>
<keyword evidence="3" id="KW-1185">Reference proteome</keyword>
<dbReference type="EMBL" id="JAEHOD010000019">
    <property type="protein sequence ID" value="KAG2447942.1"/>
    <property type="molecule type" value="Genomic_DNA"/>
</dbReference>
<protein>
    <submittedName>
        <fullName evidence="2">Uncharacterized protein</fullName>
    </submittedName>
</protein>
<feature type="compositionally biased region" description="Gly residues" evidence="1">
    <location>
        <begin position="280"/>
        <end position="294"/>
    </location>
</feature>
<feature type="compositionally biased region" description="Gly residues" evidence="1">
    <location>
        <begin position="260"/>
        <end position="269"/>
    </location>
</feature>
<dbReference type="OrthoDB" id="546063at2759"/>
<comment type="caution">
    <text evidence="2">The sequence shown here is derived from an EMBL/GenBank/DDBJ whole genome shotgun (WGS) entry which is preliminary data.</text>
</comment>